<dbReference type="AlphaFoldDB" id="A0A918IWN1"/>
<dbReference type="Proteomes" id="UP000634668">
    <property type="component" value="Unassembled WGS sequence"/>
</dbReference>
<evidence type="ECO:0000313" key="4">
    <source>
        <dbReference type="Proteomes" id="UP000634668"/>
    </source>
</evidence>
<feature type="domain" description="Rhodanese" evidence="2">
    <location>
        <begin position="73"/>
        <end position="164"/>
    </location>
</feature>
<dbReference type="NCBIfam" id="NF045521">
    <property type="entry name" value="rhoda_near_glyco"/>
    <property type="match status" value="1"/>
</dbReference>
<dbReference type="Pfam" id="PF00581">
    <property type="entry name" value="Rhodanese"/>
    <property type="match status" value="1"/>
</dbReference>
<dbReference type="PANTHER" id="PTHR43031:SF1">
    <property type="entry name" value="PYRIDINE NUCLEOTIDE-DISULPHIDE OXIDOREDUCTASE"/>
    <property type="match status" value="1"/>
</dbReference>
<keyword evidence="1" id="KW-0812">Transmembrane</keyword>
<accession>A0A918IWN1</accession>
<sequence>MQYHYNAVKLVYVMIVGLVYLLIDTDLTMKILLPLVAFFLCFLNSHGQQDIENTLQKLNNHSVPYITTDELNLQSQFTLLDAREKQEYAVSKLPGAVRIGYTNFNPTNIQTIIPDKNTPIVVYCSIGVRSEKIGEELIKLGYTQVLNLYGGIFDWKNKGYLVYNSKGQQTDSIHAFNKHWGKLLTNGEKAYNKDSRHSAKKSSS</sequence>
<comment type="caution">
    <text evidence="3">The sequence shown here is derived from an EMBL/GenBank/DDBJ whole genome shotgun (WGS) entry which is preliminary data.</text>
</comment>
<keyword evidence="1" id="KW-0472">Membrane</keyword>
<dbReference type="CDD" id="cd00158">
    <property type="entry name" value="RHOD"/>
    <property type="match status" value="1"/>
</dbReference>
<reference evidence="3" key="2">
    <citation type="submission" date="2020-09" db="EMBL/GenBank/DDBJ databases">
        <authorList>
            <person name="Sun Q."/>
            <person name="Kim S."/>
        </authorList>
    </citation>
    <scope>NUCLEOTIDE SEQUENCE</scope>
    <source>
        <strain evidence="3">KCTC 12113</strain>
    </source>
</reference>
<evidence type="ECO:0000256" key="1">
    <source>
        <dbReference type="SAM" id="Phobius"/>
    </source>
</evidence>
<gene>
    <name evidence="3" type="ORF">GCM10007383_18890</name>
</gene>
<keyword evidence="1" id="KW-1133">Transmembrane helix</keyword>
<reference evidence="3" key="1">
    <citation type="journal article" date="2014" name="Int. J. Syst. Evol. Microbiol.">
        <title>Complete genome sequence of Corynebacterium casei LMG S-19264T (=DSM 44701T), isolated from a smear-ripened cheese.</title>
        <authorList>
            <consortium name="US DOE Joint Genome Institute (JGI-PGF)"/>
            <person name="Walter F."/>
            <person name="Albersmeier A."/>
            <person name="Kalinowski J."/>
            <person name="Ruckert C."/>
        </authorList>
    </citation>
    <scope>NUCLEOTIDE SEQUENCE</scope>
    <source>
        <strain evidence="3">KCTC 12113</strain>
    </source>
</reference>
<dbReference type="EMBL" id="BMWP01000011">
    <property type="protein sequence ID" value="GGW34169.1"/>
    <property type="molecule type" value="Genomic_DNA"/>
</dbReference>
<dbReference type="RefSeq" id="WP_229797182.1">
    <property type="nucleotide sequence ID" value="NZ_BMWP01000011.1"/>
</dbReference>
<name>A0A918IWN1_9FLAO</name>
<keyword evidence="4" id="KW-1185">Reference proteome</keyword>
<evidence type="ECO:0000259" key="2">
    <source>
        <dbReference type="PROSITE" id="PS50206"/>
    </source>
</evidence>
<proteinExistence type="predicted"/>
<dbReference type="InterPro" id="IPR036873">
    <property type="entry name" value="Rhodanese-like_dom_sf"/>
</dbReference>
<dbReference type="Gene3D" id="3.40.250.10">
    <property type="entry name" value="Rhodanese-like domain"/>
    <property type="match status" value="1"/>
</dbReference>
<dbReference type="InterPro" id="IPR050229">
    <property type="entry name" value="GlpE_sulfurtransferase"/>
</dbReference>
<dbReference type="SMART" id="SM00450">
    <property type="entry name" value="RHOD"/>
    <property type="match status" value="1"/>
</dbReference>
<dbReference type="SUPFAM" id="SSF52821">
    <property type="entry name" value="Rhodanese/Cell cycle control phosphatase"/>
    <property type="match status" value="1"/>
</dbReference>
<dbReference type="PANTHER" id="PTHR43031">
    <property type="entry name" value="FAD-DEPENDENT OXIDOREDUCTASE"/>
    <property type="match status" value="1"/>
</dbReference>
<evidence type="ECO:0000313" key="3">
    <source>
        <dbReference type="EMBL" id="GGW34169.1"/>
    </source>
</evidence>
<feature type="transmembrane region" description="Helical" evidence="1">
    <location>
        <begin position="7"/>
        <end position="23"/>
    </location>
</feature>
<dbReference type="InterPro" id="IPR001763">
    <property type="entry name" value="Rhodanese-like_dom"/>
</dbReference>
<protein>
    <recommendedName>
        <fullName evidence="2">Rhodanese domain-containing protein</fullName>
    </recommendedName>
</protein>
<dbReference type="PROSITE" id="PS50206">
    <property type="entry name" value="RHODANESE_3"/>
    <property type="match status" value="1"/>
</dbReference>
<organism evidence="3 4">
    <name type="scientific">Arenibacter certesii</name>
    <dbReference type="NCBI Taxonomy" id="228955"/>
    <lineage>
        <taxon>Bacteria</taxon>
        <taxon>Pseudomonadati</taxon>
        <taxon>Bacteroidota</taxon>
        <taxon>Flavobacteriia</taxon>
        <taxon>Flavobacteriales</taxon>
        <taxon>Flavobacteriaceae</taxon>
        <taxon>Arenibacter</taxon>
    </lineage>
</organism>